<protein>
    <submittedName>
        <fullName evidence="2">Acyl-CoA N-acyltransferase</fullName>
    </submittedName>
</protein>
<dbReference type="AlphaFoldDB" id="A0A9P5UF07"/>
<name>A0A9P5UF07_9AGAR</name>
<evidence type="ECO:0000259" key="1">
    <source>
        <dbReference type="PROSITE" id="PS51186"/>
    </source>
</evidence>
<dbReference type="Pfam" id="PF00583">
    <property type="entry name" value="Acetyltransf_1"/>
    <property type="match status" value="1"/>
</dbReference>
<comment type="caution">
    <text evidence="2">The sequence shown here is derived from an EMBL/GenBank/DDBJ whole genome shotgun (WGS) entry which is preliminary data.</text>
</comment>
<evidence type="ECO:0000313" key="3">
    <source>
        <dbReference type="Proteomes" id="UP000772434"/>
    </source>
</evidence>
<keyword evidence="3" id="KW-1185">Reference proteome</keyword>
<dbReference type="Gene3D" id="3.40.630.30">
    <property type="match status" value="1"/>
</dbReference>
<reference evidence="2" key="1">
    <citation type="submission" date="2020-11" db="EMBL/GenBank/DDBJ databases">
        <authorList>
            <consortium name="DOE Joint Genome Institute"/>
            <person name="Ahrendt S."/>
            <person name="Riley R."/>
            <person name="Andreopoulos W."/>
            <person name="Labutti K."/>
            <person name="Pangilinan J."/>
            <person name="Ruiz-Duenas F.J."/>
            <person name="Barrasa J.M."/>
            <person name="Sanchez-Garcia M."/>
            <person name="Camarero S."/>
            <person name="Miyauchi S."/>
            <person name="Serrano A."/>
            <person name="Linde D."/>
            <person name="Babiker R."/>
            <person name="Drula E."/>
            <person name="Ayuso-Fernandez I."/>
            <person name="Pacheco R."/>
            <person name="Padilla G."/>
            <person name="Ferreira P."/>
            <person name="Barriuso J."/>
            <person name="Kellner H."/>
            <person name="Castanera R."/>
            <person name="Alfaro M."/>
            <person name="Ramirez L."/>
            <person name="Pisabarro A.G."/>
            <person name="Kuo A."/>
            <person name="Tritt A."/>
            <person name="Lipzen A."/>
            <person name="He G."/>
            <person name="Yan M."/>
            <person name="Ng V."/>
            <person name="Cullen D."/>
            <person name="Martin F."/>
            <person name="Rosso M.-N."/>
            <person name="Henrissat B."/>
            <person name="Hibbett D."/>
            <person name="Martinez A.T."/>
            <person name="Grigoriev I.V."/>
        </authorList>
    </citation>
    <scope>NUCLEOTIDE SEQUENCE</scope>
    <source>
        <strain evidence="2">AH 40177</strain>
    </source>
</reference>
<dbReference type="InterPro" id="IPR016181">
    <property type="entry name" value="Acyl_CoA_acyltransferase"/>
</dbReference>
<sequence>MPITIRRALESDAPALSRICLLTADAGTSAESLHDYNELPGLVYAVPYVKLPTTFGFVMVDDLDDRVVGYILGSTDTRAFEAYAAKHWWPQFAEQYPPSLAKKPADERYMNLLQKMHTSDDGCIGFSPAHLHIDILPEYQKQGWGRKLIAEAAAYLKDEGLKGVWLGLDPRNDGARLFYKKLGFQHVDGTSDDHMGLKF</sequence>
<proteinExistence type="predicted"/>
<dbReference type="PANTHER" id="PTHR13170">
    <property type="entry name" value="O-GLCNACASE"/>
    <property type="match status" value="1"/>
</dbReference>
<dbReference type="PROSITE" id="PS51186">
    <property type="entry name" value="GNAT"/>
    <property type="match status" value="1"/>
</dbReference>
<dbReference type="Proteomes" id="UP000772434">
    <property type="component" value="Unassembled WGS sequence"/>
</dbReference>
<feature type="domain" description="N-acetyltransferase" evidence="1">
    <location>
        <begin position="3"/>
        <end position="199"/>
    </location>
</feature>
<accession>A0A9P5UF07</accession>
<evidence type="ECO:0000313" key="2">
    <source>
        <dbReference type="EMBL" id="KAF9076772.1"/>
    </source>
</evidence>
<dbReference type="InterPro" id="IPR051822">
    <property type="entry name" value="Glycosyl_Hydrolase_84"/>
</dbReference>
<dbReference type="EMBL" id="JADNRY010000005">
    <property type="protein sequence ID" value="KAF9076772.1"/>
    <property type="molecule type" value="Genomic_DNA"/>
</dbReference>
<organism evidence="2 3">
    <name type="scientific">Rhodocollybia butyracea</name>
    <dbReference type="NCBI Taxonomy" id="206335"/>
    <lineage>
        <taxon>Eukaryota</taxon>
        <taxon>Fungi</taxon>
        <taxon>Dikarya</taxon>
        <taxon>Basidiomycota</taxon>
        <taxon>Agaricomycotina</taxon>
        <taxon>Agaricomycetes</taxon>
        <taxon>Agaricomycetidae</taxon>
        <taxon>Agaricales</taxon>
        <taxon>Marasmiineae</taxon>
        <taxon>Omphalotaceae</taxon>
        <taxon>Rhodocollybia</taxon>
    </lineage>
</organism>
<gene>
    <name evidence="2" type="ORF">BDP27DRAFT_1379732</name>
</gene>
<dbReference type="GO" id="GO:0016231">
    <property type="term" value="F:beta-N-acetylglucosaminidase activity"/>
    <property type="evidence" value="ECO:0007669"/>
    <property type="project" value="TreeGrafter"/>
</dbReference>
<dbReference type="GO" id="GO:0016747">
    <property type="term" value="F:acyltransferase activity, transferring groups other than amino-acyl groups"/>
    <property type="evidence" value="ECO:0007669"/>
    <property type="project" value="InterPro"/>
</dbReference>
<dbReference type="InterPro" id="IPR000182">
    <property type="entry name" value="GNAT_dom"/>
</dbReference>
<dbReference type="CDD" id="cd04301">
    <property type="entry name" value="NAT_SF"/>
    <property type="match status" value="1"/>
</dbReference>
<dbReference type="SUPFAM" id="SSF55729">
    <property type="entry name" value="Acyl-CoA N-acyltransferases (Nat)"/>
    <property type="match status" value="1"/>
</dbReference>
<dbReference type="OrthoDB" id="9975416at2759"/>
<dbReference type="PANTHER" id="PTHR13170:SF16">
    <property type="entry name" value="PROTEIN O-GLCNACASE"/>
    <property type="match status" value="1"/>
</dbReference>
<dbReference type="GO" id="GO:0009100">
    <property type="term" value="P:glycoprotein metabolic process"/>
    <property type="evidence" value="ECO:0007669"/>
    <property type="project" value="TreeGrafter"/>
</dbReference>